<keyword evidence="2 6" id="KW-0255">Endonuclease</keyword>
<dbReference type="RefSeq" id="WP_204803473.1">
    <property type="nucleotide sequence ID" value="NZ_JACSNX010000005.1"/>
</dbReference>
<dbReference type="SUPFAM" id="SSF52980">
    <property type="entry name" value="Restriction endonuclease-like"/>
    <property type="match status" value="1"/>
</dbReference>
<evidence type="ECO:0000313" key="9">
    <source>
        <dbReference type="Proteomes" id="UP000719500"/>
    </source>
</evidence>
<gene>
    <name evidence="8" type="ORF">H9X91_05795</name>
</gene>
<dbReference type="Gene3D" id="3.40.960.10">
    <property type="entry name" value="VSR Endonuclease"/>
    <property type="match status" value="1"/>
</dbReference>
<keyword evidence="3 6" id="KW-0227">DNA damage</keyword>
<evidence type="ECO:0000256" key="1">
    <source>
        <dbReference type="ARBA" id="ARBA00022722"/>
    </source>
</evidence>
<name>A0ABS2FVS9_9FIRM</name>
<evidence type="ECO:0000259" key="7">
    <source>
        <dbReference type="Pfam" id="PF04480"/>
    </source>
</evidence>
<keyword evidence="9" id="KW-1185">Reference proteome</keyword>
<organism evidence="8 9">
    <name type="scientific">Oscillibacter valericigenes</name>
    <dbReference type="NCBI Taxonomy" id="351091"/>
    <lineage>
        <taxon>Bacteria</taxon>
        <taxon>Bacillati</taxon>
        <taxon>Bacillota</taxon>
        <taxon>Clostridia</taxon>
        <taxon>Eubacteriales</taxon>
        <taxon>Oscillospiraceae</taxon>
        <taxon>Oscillibacter</taxon>
    </lineage>
</organism>
<keyword evidence="5 6" id="KW-0234">DNA repair</keyword>
<dbReference type="InterPro" id="IPR007569">
    <property type="entry name" value="DUF559"/>
</dbReference>
<dbReference type="InterPro" id="IPR011335">
    <property type="entry name" value="Restrct_endonuc-II-like"/>
</dbReference>
<keyword evidence="4 6" id="KW-0378">Hydrolase</keyword>
<sequence>MDTHTAEQRHKNMQAVKSKDTAIELLLRKELWSRGIRYRKNVKSIIGKPDIAFIKKKVAVFCDSEFWHGFDWEHKKSDIKSNRDFWIPKIEKNIARDKEVNDALAADGWIVLRFWGQQIKKDVKACADLIVAALKERN</sequence>
<comment type="similarity">
    <text evidence="6">Belongs to the vsr family.</text>
</comment>
<protein>
    <recommendedName>
        <fullName evidence="6">Very short patch repair endonuclease</fullName>
        <ecNumber evidence="6">3.1.-.-</ecNumber>
    </recommendedName>
</protein>
<dbReference type="PIRSF" id="PIRSF018267">
    <property type="entry name" value="VSR_endonuc"/>
    <property type="match status" value="1"/>
</dbReference>
<evidence type="ECO:0000256" key="4">
    <source>
        <dbReference type="ARBA" id="ARBA00022801"/>
    </source>
</evidence>
<dbReference type="Pfam" id="PF04480">
    <property type="entry name" value="DUF559"/>
    <property type="match status" value="1"/>
</dbReference>
<dbReference type="CDD" id="cd00221">
    <property type="entry name" value="Vsr"/>
    <property type="match status" value="1"/>
</dbReference>
<feature type="domain" description="DUF559" evidence="7">
    <location>
        <begin position="92"/>
        <end position="134"/>
    </location>
</feature>
<dbReference type="Pfam" id="PF03852">
    <property type="entry name" value="Vsr"/>
    <property type="match status" value="1"/>
</dbReference>
<comment type="caution">
    <text evidence="8">The sequence shown here is derived from an EMBL/GenBank/DDBJ whole genome shotgun (WGS) entry which is preliminary data.</text>
</comment>
<dbReference type="NCBIfam" id="TIGR00632">
    <property type="entry name" value="vsr"/>
    <property type="match status" value="1"/>
</dbReference>
<dbReference type="InterPro" id="IPR004603">
    <property type="entry name" value="DNA_mismatch_endonuc_vsr"/>
</dbReference>
<evidence type="ECO:0000256" key="3">
    <source>
        <dbReference type="ARBA" id="ARBA00022763"/>
    </source>
</evidence>
<keyword evidence="1 6" id="KW-0540">Nuclease</keyword>
<dbReference type="Proteomes" id="UP000719500">
    <property type="component" value="Unassembled WGS sequence"/>
</dbReference>
<evidence type="ECO:0000256" key="5">
    <source>
        <dbReference type="ARBA" id="ARBA00023204"/>
    </source>
</evidence>
<proteinExistence type="inferred from homology"/>
<dbReference type="EC" id="3.1.-.-" evidence="6"/>
<evidence type="ECO:0000313" key="8">
    <source>
        <dbReference type="EMBL" id="MBM6850951.1"/>
    </source>
</evidence>
<reference evidence="8 9" key="1">
    <citation type="journal article" date="2021" name="Sci. Rep.">
        <title>The distribution of antibiotic resistance genes in chicken gut microbiota commensals.</title>
        <authorList>
            <person name="Juricova H."/>
            <person name="Matiasovicova J."/>
            <person name="Kubasova T."/>
            <person name="Cejkova D."/>
            <person name="Rychlik I."/>
        </authorList>
    </citation>
    <scope>NUCLEOTIDE SEQUENCE [LARGE SCALE GENOMIC DNA]</scope>
    <source>
        <strain evidence="8 9">An411</strain>
    </source>
</reference>
<evidence type="ECO:0000256" key="6">
    <source>
        <dbReference type="PIRNR" id="PIRNR018267"/>
    </source>
</evidence>
<comment type="function">
    <text evidence="6">May nick specific sequences that contain T:G mispairs resulting from m5C-deamination.</text>
</comment>
<dbReference type="EMBL" id="JACSNX010000005">
    <property type="protein sequence ID" value="MBM6850951.1"/>
    <property type="molecule type" value="Genomic_DNA"/>
</dbReference>
<evidence type="ECO:0000256" key="2">
    <source>
        <dbReference type="ARBA" id="ARBA00022759"/>
    </source>
</evidence>
<accession>A0ABS2FVS9</accession>
<dbReference type="GO" id="GO:0004519">
    <property type="term" value="F:endonuclease activity"/>
    <property type="evidence" value="ECO:0007669"/>
    <property type="project" value="UniProtKB-KW"/>
</dbReference>